<organism evidence="3 4">
    <name type="scientific">Cucumis melo var. makuwa</name>
    <name type="common">Oriental melon</name>
    <dbReference type="NCBI Taxonomy" id="1194695"/>
    <lineage>
        <taxon>Eukaryota</taxon>
        <taxon>Viridiplantae</taxon>
        <taxon>Streptophyta</taxon>
        <taxon>Embryophyta</taxon>
        <taxon>Tracheophyta</taxon>
        <taxon>Spermatophyta</taxon>
        <taxon>Magnoliopsida</taxon>
        <taxon>eudicotyledons</taxon>
        <taxon>Gunneridae</taxon>
        <taxon>Pentapetalae</taxon>
        <taxon>rosids</taxon>
        <taxon>fabids</taxon>
        <taxon>Cucurbitales</taxon>
        <taxon>Cucurbitaceae</taxon>
        <taxon>Benincaseae</taxon>
        <taxon>Cucumis</taxon>
    </lineage>
</organism>
<dbReference type="Proteomes" id="UP000321393">
    <property type="component" value="Unassembled WGS sequence"/>
</dbReference>
<evidence type="ECO:0000256" key="1">
    <source>
        <dbReference type="SAM" id="MobiDB-lite"/>
    </source>
</evidence>
<dbReference type="EMBL" id="SSTE01000198">
    <property type="protein sequence ID" value="KAA0067787.1"/>
    <property type="molecule type" value="Genomic_DNA"/>
</dbReference>
<accession>A0A5A7VKR5</accession>
<reference evidence="3 4" key="1">
    <citation type="submission" date="2019-08" db="EMBL/GenBank/DDBJ databases">
        <title>Draft genome sequences of two oriental melons (Cucumis melo L. var makuwa).</title>
        <authorList>
            <person name="Kwon S.-Y."/>
        </authorList>
    </citation>
    <scope>NUCLEOTIDE SEQUENCE [LARGE SCALE GENOMIC DNA]</scope>
    <source>
        <strain evidence="4">cv. SW 3</strain>
        <tissue evidence="3">Leaf</tissue>
    </source>
</reference>
<evidence type="ECO:0000313" key="3">
    <source>
        <dbReference type="EMBL" id="KAA0067787.1"/>
    </source>
</evidence>
<proteinExistence type="predicted"/>
<protein>
    <submittedName>
        <fullName evidence="3">CACTA en-spm transposon protein</fullName>
    </submittedName>
</protein>
<feature type="compositionally biased region" description="Low complexity" evidence="1">
    <location>
        <begin position="138"/>
        <end position="149"/>
    </location>
</feature>
<comment type="caution">
    <text evidence="3">The sequence shown here is derived from an EMBL/GenBank/DDBJ whole genome shotgun (WGS) entry which is preliminary data.</text>
</comment>
<gene>
    <name evidence="3" type="ORF">E6C27_scaffold624G00110</name>
</gene>
<feature type="transmembrane region" description="Helical" evidence="2">
    <location>
        <begin position="27"/>
        <end position="52"/>
    </location>
</feature>
<evidence type="ECO:0000256" key="2">
    <source>
        <dbReference type="SAM" id="Phobius"/>
    </source>
</evidence>
<evidence type="ECO:0000313" key="4">
    <source>
        <dbReference type="Proteomes" id="UP000321393"/>
    </source>
</evidence>
<keyword evidence="2" id="KW-1133">Transmembrane helix</keyword>
<keyword evidence="2" id="KW-0812">Transmembrane</keyword>
<dbReference type="AlphaFoldDB" id="A0A5A7VKR5"/>
<feature type="region of interest" description="Disordered" evidence="1">
    <location>
        <begin position="138"/>
        <end position="157"/>
    </location>
</feature>
<keyword evidence="2" id="KW-0472">Membrane</keyword>
<name>A0A5A7VKR5_CUCMM</name>
<sequence>MLYASGTTSEIRSIPDAIIVRRKGGAFLTLISLPCPLAVVVAIVAIALAAILPCHRLPPYIEVRLTLIPQSLKDRLCVMSLMTSSAMWMNTCHMQATTTNYSDKPHIMSLSYPSNNFMETDATFLEFEDDLDNLAGGSSSMGNNAGSSSQPPATPTPRIRAQSRLLELEHHVTINGCILMTIALGAEKEYIIVVKGDLQRFFVLDFNDQAMLKLVEHQMLTTFKEFWADCHIHFKKYSDLEEARANPPNVLVGCHEYWHFLCDHYMSRTFQHELAEKKEKLIDRVELFRKTHVQAETFVSQAAEDTHLSNLLRNQMMELQSQENSQPLFGDEICDQV</sequence>